<reference evidence="4 5" key="2">
    <citation type="journal article" date="2017" name="Int. J. Syst. Evol. Microbiol.">
        <title>Gordonia phthalatica sp. nov., a di-n-butyl phthalate-degrading bacterium isolated from activated sludge.</title>
        <authorList>
            <person name="Jin D."/>
            <person name="Kong X."/>
            <person name="Jia M."/>
            <person name="Yu X."/>
            <person name="Wang X."/>
            <person name="Zhuang X."/>
            <person name="Deng Y."/>
            <person name="Bai Z."/>
        </authorList>
    </citation>
    <scope>NUCLEOTIDE SEQUENCE [LARGE SCALE GENOMIC DNA]</scope>
    <source>
        <strain evidence="4 5">QH-11</strain>
    </source>
</reference>
<dbReference type="GO" id="GO:0042918">
    <property type="term" value="P:alkanesulfonate transmembrane transport"/>
    <property type="evidence" value="ECO:0007669"/>
    <property type="project" value="TreeGrafter"/>
</dbReference>
<evidence type="ECO:0000256" key="2">
    <source>
        <dbReference type="ARBA" id="ARBA00010742"/>
    </source>
</evidence>
<gene>
    <name evidence="4" type="ORF">ACH46_18510</name>
</gene>
<organism evidence="4 5">
    <name type="scientific">Gordonia phthalatica</name>
    <dbReference type="NCBI Taxonomy" id="1136941"/>
    <lineage>
        <taxon>Bacteria</taxon>
        <taxon>Bacillati</taxon>
        <taxon>Actinomycetota</taxon>
        <taxon>Actinomycetes</taxon>
        <taxon>Mycobacteriales</taxon>
        <taxon>Gordoniaceae</taxon>
        <taxon>Gordonia</taxon>
    </lineage>
</organism>
<dbReference type="Gene3D" id="3.40.190.10">
    <property type="entry name" value="Periplasmic binding protein-like II"/>
    <property type="match status" value="2"/>
</dbReference>
<dbReference type="STRING" id="1136941.ACH46_18510"/>
<dbReference type="PANTHER" id="PTHR30024:SF47">
    <property type="entry name" value="TAURINE-BINDING PERIPLASMIC PROTEIN"/>
    <property type="match status" value="1"/>
</dbReference>
<evidence type="ECO:0008006" key="6">
    <source>
        <dbReference type="Google" id="ProtNLM"/>
    </source>
</evidence>
<dbReference type="PANTHER" id="PTHR30024">
    <property type="entry name" value="ALIPHATIC SULFONATES-BINDING PROTEIN-RELATED"/>
    <property type="match status" value="1"/>
</dbReference>
<proteinExistence type="inferred from homology"/>
<keyword evidence="5" id="KW-1185">Reference proteome</keyword>
<evidence type="ECO:0000313" key="5">
    <source>
        <dbReference type="Proteomes" id="UP000063789"/>
    </source>
</evidence>
<dbReference type="SUPFAM" id="SSF53850">
    <property type="entry name" value="Periplasmic binding protein-like II"/>
    <property type="match status" value="1"/>
</dbReference>
<comment type="subcellular location">
    <subcellularLocation>
        <location evidence="1">Periplasm</location>
    </subcellularLocation>
</comment>
<dbReference type="KEGG" id="goq:ACH46_18510"/>
<evidence type="ECO:0000256" key="3">
    <source>
        <dbReference type="ARBA" id="ARBA00022729"/>
    </source>
</evidence>
<dbReference type="EMBL" id="CP011853">
    <property type="protein sequence ID" value="ALG87027.1"/>
    <property type="molecule type" value="Genomic_DNA"/>
</dbReference>
<dbReference type="GO" id="GO:0042597">
    <property type="term" value="C:periplasmic space"/>
    <property type="evidence" value="ECO:0007669"/>
    <property type="project" value="UniProtKB-SubCell"/>
</dbReference>
<dbReference type="Pfam" id="PF13379">
    <property type="entry name" value="NMT1_2"/>
    <property type="match status" value="1"/>
</dbReference>
<sequence>MLTACGGPKDGATSCKDVNVEVGTVHSLSDALLYIANDKGYFAEQGLSVTFRSFKSAGEMIPYLAAGHLAVGAGAPSAGFYNGIARGIDIEIVADKGKLVTDYDYMPLLVSKKLYDSGQIRSVADLKGRSLAEPAPGTATASTAQALLQSVGLDYSDVKHTFLGFPDHIAALQNGSVDAALTTEPAASRALSTGAAVKLADSTTVYNGQQLAVLLYGGTFSKERSAAAQCFMNAYTHAAKDYAAAVRGGTWNGPGNQQVVDIIARNIDAKPEAVRATVPSYVDPDAMLSVDSLQRDYEFFVKHRMYKGKKKIQFESLINRNFLDTSAKLATEGK</sequence>
<reference evidence="5" key="1">
    <citation type="submission" date="2015-06" db="EMBL/GenBank/DDBJ databases">
        <title>Complete genome sequence and metabolic analysis of phthalate degradation pathway in Gordonia sp. QH-11.</title>
        <authorList>
            <person name="Jin D."/>
            <person name="Kong X."/>
            <person name="Bai Z."/>
        </authorList>
    </citation>
    <scope>NUCLEOTIDE SEQUENCE [LARGE SCALE GENOMIC DNA]</scope>
    <source>
        <strain evidence="5">QH-11</strain>
    </source>
</reference>
<name>A0A0N9NGZ7_9ACTN</name>
<dbReference type="Proteomes" id="UP000063789">
    <property type="component" value="Chromosome"/>
</dbReference>
<evidence type="ECO:0000256" key="1">
    <source>
        <dbReference type="ARBA" id="ARBA00004418"/>
    </source>
</evidence>
<comment type="similarity">
    <text evidence="2">Belongs to the bacterial solute-binding protein SsuA/TauA family.</text>
</comment>
<dbReference type="AlphaFoldDB" id="A0A0N9NGZ7"/>
<accession>A0A0N9NGZ7</accession>
<keyword evidence="3" id="KW-0732">Signal</keyword>
<dbReference type="PATRIC" id="fig|1136941.3.peg.3786"/>
<protein>
    <recommendedName>
        <fullName evidence="6">ABC transporter substrate-binding protein</fullName>
    </recommendedName>
</protein>
<evidence type="ECO:0000313" key="4">
    <source>
        <dbReference type="EMBL" id="ALG87027.1"/>
    </source>
</evidence>